<dbReference type="EMBL" id="JADFTT010000191">
    <property type="protein sequence ID" value="KAG5765644.1"/>
    <property type="molecule type" value="Genomic_DNA"/>
</dbReference>
<protein>
    <recommendedName>
        <fullName evidence="2">Diels-Alderase N-terminal domain-containing protein</fullName>
    </recommendedName>
</protein>
<dbReference type="InterPro" id="IPR056402">
    <property type="entry name" value="DA_N"/>
</dbReference>
<feature type="chain" id="PRO_5040105733" description="Diels-Alderase N-terminal domain-containing protein" evidence="1">
    <location>
        <begin position="20"/>
        <end position="198"/>
    </location>
</feature>
<dbReference type="AlphaFoldDB" id="A0A9P7HS83"/>
<dbReference type="OrthoDB" id="5344254at2759"/>
<comment type="caution">
    <text evidence="3">The sequence shown here is derived from an EMBL/GenBank/DDBJ whole genome shotgun (WGS) entry which is preliminary data.</text>
</comment>
<dbReference type="Pfam" id="PF24137">
    <property type="entry name" value="DA_N"/>
    <property type="match status" value="1"/>
</dbReference>
<feature type="signal peptide" evidence="1">
    <location>
        <begin position="1"/>
        <end position="19"/>
    </location>
</feature>
<accession>A0A9P7HS83</accession>
<name>A0A9P7HS83_9HYPO</name>
<feature type="domain" description="Diels-Alderase N-terminal" evidence="2">
    <location>
        <begin position="55"/>
        <end position="196"/>
    </location>
</feature>
<keyword evidence="1" id="KW-0732">Signal</keyword>
<evidence type="ECO:0000259" key="2">
    <source>
        <dbReference type="Pfam" id="PF24137"/>
    </source>
</evidence>
<dbReference type="Proteomes" id="UP000750502">
    <property type="component" value="Unassembled WGS sequence"/>
</dbReference>
<reference evidence="3" key="1">
    <citation type="journal article" date="2020" name="bioRxiv">
        <title>Historical genomics reveals the evolutionary mechanisms behind multiple outbreaks of the host-specific coffee wilt pathogen Fusarium xylarioides.</title>
        <authorList>
            <person name="Peck D."/>
            <person name="Nowell R.W."/>
            <person name="Flood J."/>
            <person name="Ryan M.J."/>
            <person name="Barraclough T.G."/>
        </authorList>
    </citation>
    <scope>NUCLEOTIDE SEQUENCE</scope>
    <source>
        <strain evidence="3">IMI 127659i</strain>
    </source>
</reference>
<gene>
    <name evidence="3" type="ORF">H9Q72_006289</name>
</gene>
<keyword evidence="4" id="KW-1185">Reference proteome</keyword>
<sequence>MHSLFLLGSGLLYAGLAQAKPYGSSKRAFIPFELVDGPSIPEVLSREGQLDGSKWYFDAVSSTSRNESINVLFYNHGPDSFQVPYVDGPLSLQVSGTFDNGTRFLLNDEATEGAVIESGTTGISGKFKGAGGSFRGSSLNDPNPEYTITVNNKRLGVHGKMTLRSVSPPHYACDINKAGVSQEIIPNVFWSNAQPDRV</sequence>
<evidence type="ECO:0000256" key="1">
    <source>
        <dbReference type="SAM" id="SignalP"/>
    </source>
</evidence>
<organism evidence="3 4">
    <name type="scientific">Fusarium xylarioides</name>
    <dbReference type="NCBI Taxonomy" id="221167"/>
    <lineage>
        <taxon>Eukaryota</taxon>
        <taxon>Fungi</taxon>
        <taxon>Dikarya</taxon>
        <taxon>Ascomycota</taxon>
        <taxon>Pezizomycotina</taxon>
        <taxon>Sordariomycetes</taxon>
        <taxon>Hypocreomycetidae</taxon>
        <taxon>Hypocreales</taxon>
        <taxon>Nectriaceae</taxon>
        <taxon>Fusarium</taxon>
        <taxon>Fusarium fujikuroi species complex</taxon>
    </lineage>
</organism>
<evidence type="ECO:0000313" key="4">
    <source>
        <dbReference type="Proteomes" id="UP000750502"/>
    </source>
</evidence>
<reference evidence="3" key="2">
    <citation type="submission" date="2020-10" db="EMBL/GenBank/DDBJ databases">
        <authorList>
            <person name="Peck L.D."/>
            <person name="Nowell R.W."/>
            <person name="Flood J."/>
            <person name="Ryan M.J."/>
            <person name="Barraclough T.G."/>
        </authorList>
    </citation>
    <scope>NUCLEOTIDE SEQUENCE</scope>
    <source>
        <strain evidence="3">IMI 127659i</strain>
    </source>
</reference>
<evidence type="ECO:0000313" key="3">
    <source>
        <dbReference type="EMBL" id="KAG5765644.1"/>
    </source>
</evidence>
<proteinExistence type="predicted"/>